<dbReference type="PANTHER" id="PTHR43852">
    <property type="entry name" value="NUCLEOTIDYLTRANSFERASE"/>
    <property type="match status" value="1"/>
</dbReference>
<dbReference type="PANTHER" id="PTHR43852:SF3">
    <property type="entry name" value="NUCLEOTIDYLTRANSFERASE"/>
    <property type="match status" value="1"/>
</dbReference>
<evidence type="ECO:0000313" key="3">
    <source>
        <dbReference type="Proteomes" id="UP000184447"/>
    </source>
</evidence>
<dbReference type="InterPro" id="IPR052930">
    <property type="entry name" value="TA_antitoxin_MntA"/>
</dbReference>
<dbReference type="EMBL" id="FQXM01000002">
    <property type="protein sequence ID" value="SHH19309.1"/>
    <property type="molecule type" value="Genomic_DNA"/>
</dbReference>
<reference evidence="2 3" key="1">
    <citation type="submission" date="2016-11" db="EMBL/GenBank/DDBJ databases">
        <authorList>
            <person name="Jaros S."/>
            <person name="Januszkiewicz K."/>
            <person name="Wedrychowicz H."/>
        </authorList>
    </citation>
    <scope>NUCLEOTIDE SEQUENCE [LARGE SCALE GENOMIC DNA]</scope>
    <source>
        <strain evidence="2 3">DSM 8605</strain>
    </source>
</reference>
<accession>A0A1M5R008</accession>
<dbReference type="CDD" id="cd05403">
    <property type="entry name" value="NT_KNTase_like"/>
    <property type="match status" value="1"/>
</dbReference>
<evidence type="ECO:0000313" key="2">
    <source>
        <dbReference type="EMBL" id="SHH19309.1"/>
    </source>
</evidence>
<dbReference type="OrthoDB" id="9803106at2"/>
<organism evidence="2 3">
    <name type="scientific">Clostridium grantii DSM 8605</name>
    <dbReference type="NCBI Taxonomy" id="1121316"/>
    <lineage>
        <taxon>Bacteria</taxon>
        <taxon>Bacillati</taxon>
        <taxon>Bacillota</taxon>
        <taxon>Clostridia</taxon>
        <taxon>Eubacteriales</taxon>
        <taxon>Clostridiaceae</taxon>
        <taxon>Clostridium</taxon>
    </lineage>
</organism>
<dbReference type="InterPro" id="IPR041633">
    <property type="entry name" value="Polbeta"/>
</dbReference>
<dbReference type="InterPro" id="IPR043519">
    <property type="entry name" value="NT_sf"/>
</dbReference>
<dbReference type="Gene3D" id="3.30.460.10">
    <property type="entry name" value="Beta Polymerase, domain 2"/>
    <property type="match status" value="1"/>
</dbReference>
<dbReference type="SUPFAM" id="SSF81301">
    <property type="entry name" value="Nucleotidyltransferase"/>
    <property type="match status" value="1"/>
</dbReference>
<dbReference type="RefSeq" id="WP_073336414.1">
    <property type="nucleotide sequence ID" value="NZ_FQXM01000002.1"/>
</dbReference>
<gene>
    <name evidence="2" type="ORF">SAMN02745207_00383</name>
</gene>
<dbReference type="Pfam" id="PF18765">
    <property type="entry name" value="Polbeta"/>
    <property type="match status" value="1"/>
</dbReference>
<protein>
    <submittedName>
        <fullName evidence="2">Nucleotidyltransferase domain-containing protein</fullName>
    </submittedName>
</protein>
<feature type="domain" description="Polymerase beta nucleotidyltransferase" evidence="1">
    <location>
        <begin position="10"/>
        <end position="95"/>
    </location>
</feature>
<sequence length="96" mass="10959">MYGINEKVYKNLINYFTNNTEIKKVILFGSRAKGMANFNSDIDLCVNYLGVNKGSIVEDIDELIGIYSCDIVFENSLNEEIRNQIDSHGVEIYKKV</sequence>
<dbReference type="GO" id="GO:0016740">
    <property type="term" value="F:transferase activity"/>
    <property type="evidence" value="ECO:0007669"/>
    <property type="project" value="UniProtKB-KW"/>
</dbReference>
<proteinExistence type="predicted"/>
<dbReference type="AlphaFoldDB" id="A0A1M5R008"/>
<evidence type="ECO:0000259" key="1">
    <source>
        <dbReference type="Pfam" id="PF18765"/>
    </source>
</evidence>
<dbReference type="Proteomes" id="UP000184447">
    <property type="component" value="Unassembled WGS sequence"/>
</dbReference>
<keyword evidence="2" id="KW-0808">Transferase</keyword>
<dbReference type="STRING" id="1121316.SAMN02745207_00383"/>
<keyword evidence="3" id="KW-1185">Reference proteome</keyword>
<name>A0A1M5R008_9CLOT</name>